<keyword evidence="2 3" id="KW-0143">Chaperone</keyword>
<comment type="subunit">
    <text evidence="3">Heptamer of 7 subunits arranged in a ring. Interacts with the chaperonin GroEL.</text>
</comment>
<dbReference type="SMART" id="SM00883">
    <property type="entry name" value="Cpn10"/>
    <property type="match status" value="1"/>
</dbReference>
<dbReference type="PANTHER" id="PTHR10772">
    <property type="entry name" value="10 KDA HEAT SHOCK PROTEIN"/>
    <property type="match status" value="1"/>
</dbReference>
<sequence length="98" mass="10775">MAKIKPLYDRVVVKPAEEAEEKTPSGIIIPDTAKEKPSEGEVIAVGEGRLLENGEIKPLKVKVGDKVIYSKYAGNEFVVDGEELIVLREDDILAIIEQ</sequence>
<proteinExistence type="inferred from homology"/>
<keyword evidence="3" id="KW-0963">Cytoplasm</keyword>
<reference evidence="5 6" key="1">
    <citation type="journal article" date="2021" name="Syst. Appl. Microbiol.">
        <title>Persephonella atlantica sp. nov.: How to adapt to physico-chemical gradients in high temperature hydrothermal habitats.</title>
        <authorList>
            <person name="Francois D.X."/>
            <person name="Godfroy A."/>
            <person name="Mathien C."/>
            <person name="Aube J."/>
            <person name="Cathalot C."/>
            <person name="Lesongeur F."/>
            <person name="L'Haridon S."/>
            <person name="Philippon X."/>
            <person name="Roussel E.G."/>
        </authorList>
    </citation>
    <scope>NUCLEOTIDE SEQUENCE [LARGE SCALE GENOMIC DNA]</scope>
    <source>
        <strain evidence="5 6">MO1340</strain>
    </source>
</reference>
<evidence type="ECO:0000313" key="6">
    <source>
        <dbReference type="Proteomes" id="UP000772812"/>
    </source>
</evidence>
<name>A0ABS1GJ85_9AQUI</name>
<dbReference type="InterPro" id="IPR037124">
    <property type="entry name" value="Chaperonin_GroES_sf"/>
</dbReference>
<comment type="subcellular location">
    <subcellularLocation>
        <location evidence="3">Cytoplasm</location>
    </subcellularLocation>
</comment>
<dbReference type="NCBIfam" id="NF001533">
    <property type="entry name" value="PRK00364.2-4"/>
    <property type="match status" value="1"/>
</dbReference>
<protein>
    <recommendedName>
        <fullName evidence="3">Co-chaperonin GroES</fullName>
    </recommendedName>
    <alternativeName>
        <fullName evidence="3">10 kDa chaperonin</fullName>
    </alternativeName>
    <alternativeName>
        <fullName evidence="3">Chaperonin-10</fullName>
        <shortName evidence="3">Cpn10</shortName>
    </alternativeName>
</protein>
<dbReference type="Gene3D" id="2.30.33.40">
    <property type="entry name" value="GroES chaperonin"/>
    <property type="match status" value="1"/>
</dbReference>
<dbReference type="Pfam" id="PF00166">
    <property type="entry name" value="Cpn10"/>
    <property type="match status" value="1"/>
</dbReference>
<dbReference type="RefSeq" id="WP_200674386.1">
    <property type="nucleotide sequence ID" value="NZ_JAACYA010000002.1"/>
</dbReference>
<evidence type="ECO:0000256" key="1">
    <source>
        <dbReference type="ARBA" id="ARBA00006975"/>
    </source>
</evidence>
<dbReference type="PRINTS" id="PR00297">
    <property type="entry name" value="CHAPERONIN10"/>
</dbReference>
<evidence type="ECO:0000256" key="4">
    <source>
        <dbReference type="RuleBase" id="RU000535"/>
    </source>
</evidence>
<dbReference type="InterPro" id="IPR020818">
    <property type="entry name" value="Chaperonin_GroES"/>
</dbReference>
<keyword evidence="6" id="KW-1185">Reference proteome</keyword>
<dbReference type="NCBIfam" id="NF001531">
    <property type="entry name" value="PRK00364.2-2"/>
    <property type="match status" value="1"/>
</dbReference>
<dbReference type="NCBIfam" id="NF001527">
    <property type="entry name" value="PRK00364.1-2"/>
    <property type="match status" value="1"/>
</dbReference>
<dbReference type="InterPro" id="IPR011032">
    <property type="entry name" value="GroES-like_sf"/>
</dbReference>
<gene>
    <name evidence="3" type="primary">groES</name>
    <name evidence="3" type="synonym">groS</name>
    <name evidence="5" type="ORF">GWK41_07895</name>
</gene>
<dbReference type="PANTHER" id="PTHR10772:SF58">
    <property type="entry name" value="CO-CHAPERONIN GROES"/>
    <property type="match status" value="1"/>
</dbReference>
<dbReference type="NCBIfam" id="NF001534">
    <property type="entry name" value="PRK00364.2-5"/>
    <property type="match status" value="1"/>
</dbReference>
<evidence type="ECO:0000313" key="5">
    <source>
        <dbReference type="EMBL" id="MBK3332989.1"/>
    </source>
</evidence>
<comment type="caution">
    <text evidence="5">The sequence shown here is derived from an EMBL/GenBank/DDBJ whole genome shotgun (WGS) entry which is preliminary data.</text>
</comment>
<dbReference type="Proteomes" id="UP000772812">
    <property type="component" value="Unassembled WGS sequence"/>
</dbReference>
<evidence type="ECO:0000256" key="2">
    <source>
        <dbReference type="ARBA" id="ARBA00023186"/>
    </source>
</evidence>
<dbReference type="EMBL" id="JAACYA010000002">
    <property type="protein sequence ID" value="MBK3332989.1"/>
    <property type="molecule type" value="Genomic_DNA"/>
</dbReference>
<dbReference type="SUPFAM" id="SSF50129">
    <property type="entry name" value="GroES-like"/>
    <property type="match status" value="1"/>
</dbReference>
<dbReference type="CDD" id="cd00320">
    <property type="entry name" value="cpn10"/>
    <property type="match status" value="1"/>
</dbReference>
<dbReference type="HAMAP" id="MF_00580">
    <property type="entry name" value="CH10"/>
    <property type="match status" value="1"/>
</dbReference>
<comment type="similarity">
    <text evidence="1 3 4">Belongs to the GroES chaperonin family.</text>
</comment>
<accession>A0ABS1GJ85</accession>
<organism evidence="5 6">
    <name type="scientific">Persephonella atlantica</name>
    <dbReference type="NCBI Taxonomy" id="2699429"/>
    <lineage>
        <taxon>Bacteria</taxon>
        <taxon>Pseudomonadati</taxon>
        <taxon>Aquificota</taxon>
        <taxon>Aquificia</taxon>
        <taxon>Aquificales</taxon>
        <taxon>Hydrogenothermaceae</taxon>
        <taxon>Persephonella</taxon>
    </lineage>
</organism>
<evidence type="ECO:0000256" key="3">
    <source>
        <dbReference type="HAMAP-Rule" id="MF_00580"/>
    </source>
</evidence>
<comment type="function">
    <text evidence="3 4">Together with the chaperonin GroEL, plays an essential role in assisting protein folding. The GroEL-GroES system forms a nano-cage that allows encapsulation of the non-native substrate proteins and provides a physical environment optimized to promote and accelerate protein folding. GroES binds to the apical surface of the GroEL ring, thereby capping the opening of the GroEL channel.</text>
</comment>